<dbReference type="InterPro" id="IPR004481">
    <property type="entry name" value="K/Na/Ca-exchanger"/>
</dbReference>
<feature type="region of interest" description="Disordered" evidence="14">
    <location>
        <begin position="67"/>
        <end position="100"/>
    </location>
</feature>
<reference evidence="18" key="1">
    <citation type="submission" date="2025-08" db="UniProtKB">
        <authorList>
            <consortium name="RefSeq"/>
        </authorList>
    </citation>
    <scope>IDENTIFICATION</scope>
    <source>
        <strain evidence="18">Mau12</strain>
        <tissue evidence="18">Whole Body</tissue>
    </source>
</reference>
<dbReference type="InterPro" id="IPR044880">
    <property type="entry name" value="NCX_ion-bd_dom_sf"/>
</dbReference>
<evidence type="ECO:0000256" key="10">
    <source>
        <dbReference type="ARBA" id="ARBA00022989"/>
    </source>
</evidence>
<comment type="similarity">
    <text evidence="2">Belongs to the Ca(2+):cation antiporter (CaCA) (TC 2.A.19) family. SLC24A subfamily.</text>
</comment>
<keyword evidence="6 15" id="KW-0812">Transmembrane</keyword>
<dbReference type="GO" id="GO:0005886">
    <property type="term" value="C:plasma membrane"/>
    <property type="evidence" value="ECO:0007669"/>
    <property type="project" value="TreeGrafter"/>
</dbReference>
<evidence type="ECO:0000256" key="15">
    <source>
        <dbReference type="SAM" id="Phobius"/>
    </source>
</evidence>
<feature type="compositionally biased region" description="Low complexity" evidence="14">
    <location>
        <begin position="151"/>
        <end position="174"/>
    </location>
</feature>
<feature type="transmembrane region" description="Helical" evidence="15">
    <location>
        <begin position="461"/>
        <end position="483"/>
    </location>
</feature>
<gene>
    <name evidence="18" type="primary">LOC117136274</name>
</gene>
<keyword evidence="11" id="KW-0406">Ion transport</keyword>
<feature type="transmembrane region" description="Helical" evidence="15">
    <location>
        <begin position="766"/>
        <end position="784"/>
    </location>
</feature>
<evidence type="ECO:0000256" key="12">
    <source>
        <dbReference type="ARBA" id="ARBA00023136"/>
    </source>
</evidence>
<keyword evidence="7" id="KW-0677">Repeat</keyword>
<feature type="transmembrane region" description="Helical" evidence="15">
    <location>
        <begin position="790"/>
        <end position="813"/>
    </location>
</feature>
<feature type="region of interest" description="Disordered" evidence="14">
    <location>
        <begin position="273"/>
        <end position="315"/>
    </location>
</feature>
<evidence type="ECO:0000256" key="2">
    <source>
        <dbReference type="ARBA" id="ARBA00005364"/>
    </source>
</evidence>
<feature type="transmembrane region" description="Helical" evidence="15">
    <location>
        <begin position="688"/>
        <end position="712"/>
    </location>
</feature>
<keyword evidence="12 15" id="KW-0472">Membrane</keyword>
<feature type="transmembrane region" description="Helical" evidence="15">
    <location>
        <begin position="333"/>
        <end position="351"/>
    </location>
</feature>
<dbReference type="NCBIfam" id="TIGR00367">
    <property type="entry name" value="calcium/sodium antiporter"/>
    <property type="match status" value="1"/>
</dbReference>
<feature type="domain" description="Sodium/calcium exchanger membrane region" evidence="16">
    <location>
        <begin position="338"/>
        <end position="479"/>
    </location>
</feature>
<evidence type="ECO:0000313" key="17">
    <source>
        <dbReference type="Proteomes" id="UP000515162"/>
    </source>
</evidence>
<evidence type="ECO:0000256" key="6">
    <source>
        <dbReference type="ARBA" id="ARBA00022692"/>
    </source>
</evidence>
<evidence type="ECO:0000256" key="13">
    <source>
        <dbReference type="ARBA" id="ARBA00023180"/>
    </source>
</evidence>
<evidence type="ECO:0000256" key="3">
    <source>
        <dbReference type="ARBA" id="ARBA00022448"/>
    </source>
</evidence>
<feature type="transmembrane region" description="Helical" evidence="15">
    <location>
        <begin position="402"/>
        <end position="425"/>
    </location>
</feature>
<keyword evidence="10 15" id="KW-1133">Transmembrane helix</keyword>
<feature type="transmembrane region" description="Helical" evidence="15">
    <location>
        <begin position="437"/>
        <end position="455"/>
    </location>
</feature>
<name>A0A6P8JB02_DROMA</name>
<dbReference type="Pfam" id="PF01699">
    <property type="entry name" value="Na_Ca_ex"/>
    <property type="match status" value="2"/>
</dbReference>
<dbReference type="InterPro" id="IPR004837">
    <property type="entry name" value="NaCa_Exmemb"/>
</dbReference>
<evidence type="ECO:0000313" key="18">
    <source>
        <dbReference type="RefSeq" id="XP_033153057.1"/>
    </source>
</evidence>
<dbReference type="Proteomes" id="UP000515162">
    <property type="component" value="Chromosome 2L"/>
</dbReference>
<feature type="region of interest" description="Disordered" evidence="14">
    <location>
        <begin position="499"/>
        <end position="553"/>
    </location>
</feature>
<dbReference type="GO" id="GO:0008273">
    <property type="term" value="F:calcium, potassium:sodium antiporter activity"/>
    <property type="evidence" value="ECO:0007669"/>
    <property type="project" value="TreeGrafter"/>
</dbReference>
<feature type="compositionally biased region" description="Polar residues" evidence="14">
    <location>
        <begin position="499"/>
        <end position="525"/>
    </location>
</feature>
<evidence type="ECO:0000256" key="7">
    <source>
        <dbReference type="ARBA" id="ARBA00022737"/>
    </source>
</evidence>
<dbReference type="PANTHER" id="PTHR10846:SF72">
    <property type="entry name" value="SODIUM_POTASSIUM_CALCIUM EXCHANGER NCKX30C"/>
    <property type="match status" value="1"/>
</dbReference>
<dbReference type="PANTHER" id="PTHR10846">
    <property type="entry name" value="SODIUM/POTASSIUM/CALCIUM EXCHANGER"/>
    <property type="match status" value="1"/>
</dbReference>
<evidence type="ECO:0000256" key="14">
    <source>
        <dbReference type="SAM" id="MobiDB-lite"/>
    </source>
</evidence>
<evidence type="ECO:0000256" key="11">
    <source>
        <dbReference type="ARBA" id="ARBA00023065"/>
    </source>
</evidence>
<sequence>MLQPTTCSKQQQQRQQPAIATAAVGGAAVQELLRKAAAKDHGALAAATATATAAATTATTATAATASRNSSNTWCHSDDMLSAGRSRSSSTTIDFNSRRRRGRLRGHAPFDLAMNKQHQATILDECVNIFKRLVLLTLKTISATTITKAKTRSRTAALPATSAASATSSRGASAEQLLHPSSRSRCRSRRCLRLPIYSILLLCLTTQGLGLGDAAKPKSAKQHFGGSSGNSNSPNQNQNHNDVLGGVGAPSQTSGEDEAEIMYPFQSGEQMFGLEEDQEQDPELNSNAVPGSDEDNAANQRGINDTHNDNSTTTKTPLFPKDLFTKEQLENGAVILHIIGVIYMFVALAIVCDEFFVPSLDVIIEKLGITDDVAGATFMAAGGSAPELFTSVIGVFVSFDDVGIGTIVGSAVFNILFVIGMCALFSKTVLSLTWWPLFRDCSFYSISLLVLIYFFRDNRIFWWEALILFTIYIGYVAFMKWNVQVETCVKKMITKNKGNAANSSETSMATQPGGSVTSRAASETRSGPPGSSNAGATGNSSGGGGTSGSTQTGAKFRHGLLQLMIHTIDPLHDDDVPGKVDEKATQLHAIASLKVLLDATKPQRGGATTSAANHVKINLKETTLADRPNGNIDTTLDSAPEIEDEPEPLSMAWPDTARKRLTYVLVAPLLVPMWLTLPDTRTPRGKRFFPVTFIGSIVWIAAFSYLMVWWANVAGDTARIPPEVMGLTFLAAGTSIPDLITSVIVARKGFGDMAVSSSVGSNIFDVTVGLPIPWLLYGIIYGAPVEVNSVGMVCSITILFMMLVFVVMSIACFRWRMNKGLGFTMFLLYFAFVAVSLMFEYDVITCPF</sequence>
<keyword evidence="5" id="KW-0109">Calcium transport</keyword>
<organism evidence="17 18">
    <name type="scientific">Drosophila mauritiana</name>
    <name type="common">Fruit fly</name>
    <dbReference type="NCBI Taxonomy" id="7226"/>
    <lineage>
        <taxon>Eukaryota</taxon>
        <taxon>Metazoa</taxon>
        <taxon>Ecdysozoa</taxon>
        <taxon>Arthropoda</taxon>
        <taxon>Hexapoda</taxon>
        <taxon>Insecta</taxon>
        <taxon>Pterygota</taxon>
        <taxon>Neoptera</taxon>
        <taxon>Endopterygota</taxon>
        <taxon>Diptera</taxon>
        <taxon>Brachycera</taxon>
        <taxon>Muscomorpha</taxon>
        <taxon>Ephydroidea</taxon>
        <taxon>Drosophilidae</taxon>
        <taxon>Drosophila</taxon>
        <taxon>Sophophora</taxon>
    </lineage>
</organism>
<dbReference type="AlphaFoldDB" id="A0A6P8JB02"/>
<feature type="compositionally biased region" description="Polar residues" evidence="14">
    <location>
        <begin position="85"/>
        <end position="95"/>
    </location>
</feature>
<feature type="domain" description="Sodium/calcium exchanger membrane region" evidence="16">
    <location>
        <begin position="690"/>
        <end position="837"/>
    </location>
</feature>
<evidence type="ECO:0000256" key="9">
    <source>
        <dbReference type="ARBA" id="ARBA00022847"/>
    </source>
</evidence>
<dbReference type="GO" id="GO:0005262">
    <property type="term" value="F:calcium channel activity"/>
    <property type="evidence" value="ECO:0007669"/>
    <property type="project" value="TreeGrafter"/>
</dbReference>
<keyword evidence="3" id="KW-0813">Transport</keyword>
<dbReference type="GO" id="GO:0015293">
    <property type="term" value="F:symporter activity"/>
    <property type="evidence" value="ECO:0007669"/>
    <property type="project" value="UniProtKB-KW"/>
</dbReference>
<keyword evidence="4" id="KW-0050">Antiport</keyword>
<keyword evidence="17" id="KW-1185">Reference proteome</keyword>
<keyword evidence="9" id="KW-0769">Symport</keyword>
<dbReference type="FunFam" id="1.20.1420.30:FF:000002">
    <property type="entry name" value="Sodium/potassium/calcium exchanger 2 isoform 1"/>
    <property type="match status" value="1"/>
</dbReference>
<evidence type="ECO:0000256" key="5">
    <source>
        <dbReference type="ARBA" id="ARBA00022568"/>
    </source>
</evidence>
<feature type="compositionally biased region" description="Low complexity" evidence="14">
    <location>
        <begin position="222"/>
        <end position="241"/>
    </location>
</feature>
<feature type="region of interest" description="Disordered" evidence="14">
    <location>
        <begin position="214"/>
        <end position="256"/>
    </location>
</feature>
<keyword evidence="8" id="KW-0106">Calcium</keyword>
<dbReference type="FunFam" id="1.20.1420.30:FF:000004">
    <property type="entry name" value="Sodium/potassium/calcium exchanger 2 isoform 1"/>
    <property type="match status" value="1"/>
</dbReference>
<evidence type="ECO:0000256" key="1">
    <source>
        <dbReference type="ARBA" id="ARBA00004141"/>
    </source>
</evidence>
<comment type="subcellular location">
    <subcellularLocation>
        <location evidence="1">Membrane</location>
        <topology evidence="1">Multi-pass membrane protein</topology>
    </subcellularLocation>
</comment>
<feature type="region of interest" description="Disordered" evidence="14">
    <location>
        <begin position="151"/>
        <end position="180"/>
    </location>
</feature>
<accession>A0A6P8JB02</accession>
<evidence type="ECO:0000256" key="4">
    <source>
        <dbReference type="ARBA" id="ARBA00022449"/>
    </source>
</evidence>
<feature type="compositionally biased region" description="Polar residues" evidence="14">
    <location>
        <begin position="297"/>
        <end position="315"/>
    </location>
</feature>
<dbReference type="GeneID" id="117136274"/>
<evidence type="ECO:0000256" key="8">
    <source>
        <dbReference type="ARBA" id="ARBA00022837"/>
    </source>
</evidence>
<feature type="transmembrane region" description="Helical" evidence="15">
    <location>
        <begin position="820"/>
        <end position="839"/>
    </location>
</feature>
<keyword evidence="13" id="KW-0325">Glycoprotein</keyword>
<feature type="transmembrane region" description="Helical" evidence="15">
    <location>
        <begin position="724"/>
        <end position="745"/>
    </location>
</feature>
<proteinExistence type="inferred from homology"/>
<dbReference type="GO" id="GO:0006874">
    <property type="term" value="P:intracellular calcium ion homeostasis"/>
    <property type="evidence" value="ECO:0007669"/>
    <property type="project" value="TreeGrafter"/>
</dbReference>
<dbReference type="RefSeq" id="XP_033153057.1">
    <property type="nucleotide sequence ID" value="XM_033297166.1"/>
</dbReference>
<feature type="compositionally biased region" description="Low complexity" evidence="14">
    <location>
        <begin position="530"/>
        <end position="539"/>
    </location>
</feature>
<evidence type="ECO:0000259" key="16">
    <source>
        <dbReference type="Pfam" id="PF01699"/>
    </source>
</evidence>
<protein>
    <submittedName>
        <fullName evidence="18">Sodium/potassium/calcium exchanger Nckx30C isoform X7</fullName>
    </submittedName>
</protein>
<dbReference type="Gene3D" id="1.20.1420.30">
    <property type="entry name" value="NCX, central ion-binding region"/>
    <property type="match status" value="2"/>
</dbReference>